<comment type="caution">
    <text evidence="2">The sequence shown here is derived from an EMBL/GenBank/DDBJ whole genome shotgun (WGS) entry which is preliminary data.</text>
</comment>
<feature type="transmembrane region" description="Helical" evidence="1">
    <location>
        <begin position="77"/>
        <end position="97"/>
    </location>
</feature>
<feature type="transmembrane region" description="Helical" evidence="1">
    <location>
        <begin position="43"/>
        <end position="65"/>
    </location>
</feature>
<dbReference type="AlphaFoldDB" id="A0AAX0RXR7"/>
<accession>A0AAX0RXR7</accession>
<protein>
    <submittedName>
        <fullName evidence="2">Urease accessory protein UreH</fullName>
    </submittedName>
</protein>
<dbReference type="EMBL" id="NUEQ01000090">
    <property type="protein sequence ID" value="PEJ28327.1"/>
    <property type="molecule type" value="Genomic_DNA"/>
</dbReference>
<dbReference type="Proteomes" id="UP000220106">
    <property type="component" value="Unassembled WGS sequence"/>
</dbReference>
<dbReference type="RefSeq" id="WP_098177436.1">
    <property type="nucleotide sequence ID" value="NZ_NUEQ01000090.1"/>
</dbReference>
<keyword evidence="1" id="KW-0472">Membrane</keyword>
<proteinExistence type="predicted"/>
<gene>
    <name evidence="2" type="ORF">CN689_22510</name>
</gene>
<sequence length="211" mass="22956">MENLLGVLGIGFLLGLKHALEPDHIIAVSTIAGKQKSLIHSSFLGVFWGIGHNLTLLGVFLILALTKGSIPQKWGMAFEMGVGVMLIYLGILSFLTLKKKNRRKESKENKQLFLKSMFIGQIHGLAGSAAMTLLVVSAVDSIKSAILYIGIFGAGTILGMLVFTCVVSLPFVFSGKMQRMNRILTGTASVISICYGIYYIYLMGYQEGLFI</sequence>
<organism evidence="2 3">
    <name type="scientific">Peribacillus butanolivorans</name>
    <dbReference type="NCBI Taxonomy" id="421767"/>
    <lineage>
        <taxon>Bacteria</taxon>
        <taxon>Bacillati</taxon>
        <taxon>Bacillota</taxon>
        <taxon>Bacilli</taxon>
        <taxon>Bacillales</taxon>
        <taxon>Bacillaceae</taxon>
        <taxon>Peribacillus</taxon>
    </lineage>
</organism>
<evidence type="ECO:0000256" key="1">
    <source>
        <dbReference type="SAM" id="Phobius"/>
    </source>
</evidence>
<dbReference type="PANTHER" id="PTHR33876">
    <property type="entry name" value="UNNAMED PRODUCT"/>
    <property type="match status" value="1"/>
</dbReference>
<name>A0AAX0RXR7_9BACI</name>
<keyword evidence="1" id="KW-0812">Transmembrane</keyword>
<dbReference type="InterPro" id="IPR052776">
    <property type="entry name" value="Chloro_ReproSupport/MetalTrans"/>
</dbReference>
<reference evidence="2 3" key="1">
    <citation type="submission" date="2017-09" db="EMBL/GenBank/DDBJ databases">
        <title>Large-scale bioinformatics analysis of Bacillus genomes uncovers conserved roles of natural products in bacterial physiology.</title>
        <authorList>
            <consortium name="Agbiome Team Llc"/>
            <person name="Bleich R.M."/>
            <person name="Kirk G.J."/>
            <person name="Santa Maria K.C."/>
            <person name="Allen S.E."/>
            <person name="Farag S."/>
            <person name="Shank E.A."/>
            <person name="Bowers A."/>
        </authorList>
    </citation>
    <scope>NUCLEOTIDE SEQUENCE [LARGE SCALE GENOMIC DNA]</scope>
    <source>
        <strain evidence="2 3">AFS003229</strain>
    </source>
</reference>
<feature type="transmembrane region" description="Helical" evidence="1">
    <location>
        <begin position="183"/>
        <end position="201"/>
    </location>
</feature>
<evidence type="ECO:0000313" key="2">
    <source>
        <dbReference type="EMBL" id="PEJ28327.1"/>
    </source>
</evidence>
<dbReference type="PANTHER" id="PTHR33876:SF4">
    <property type="entry name" value="CHLOROPLAST PROTEIN FOR GROWTH AND FERTILITY 2"/>
    <property type="match status" value="1"/>
</dbReference>
<feature type="transmembrane region" description="Helical" evidence="1">
    <location>
        <begin position="145"/>
        <end position="171"/>
    </location>
</feature>
<evidence type="ECO:0000313" key="3">
    <source>
        <dbReference type="Proteomes" id="UP000220106"/>
    </source>
</evidence>
<feature type="transmembrane region" description="Helical" evidence="1">
    <location>
        <begin position="118"/>
        <end position="139"/>
    </location>
</feature>
<keyword evidence="1" id="KW-1133">Transmembrane helix</keyword>